<dbReference type="AlphaFoldDB" id="D6WZ40"/>
<protein>
    <submittedName>
        <fullName evidence="1">Uncharacterized protein</fullName>
    </submittedName>
</protein>
<reference evidence="1 2" key="2">
    <citation type="journal article" date="2010" name="Nucleic Acids Res.">
        <title>BeetleBase in 2010: revisions to provide comprehensive genomic information for Tribolium castaneum.</title>
        <authorList>
            <person name="Kim H.S."/>
            <person name="Murphy T."/>
            <person name="Xia J."/>
            <person name="Caragea D."/>
            <person name="Park Y."/>
            <person name="Beeman R.W."/>
            <person name="Lorenzen M.D."/>
            <person name="Butcher S."/>
            <person name="Manak J.R."/>
            <person name="Brown S.J."/>
        </authorList>
    </citation>
    <scope>GENOME REANNOTATION</scope>
    <source>
        <strain evidence="1 2">Georgia GA2</strain>
    </source>
</reference>
<dbReference type="HOGENOM" id="CLU_2963828_0_0_1"/>
<sequence length="59" mass="6992">MCHELSLDCSFEEYPRKYLPKDCLIQIFRFEKGKRKSVFRDASFNIGKVDLIDLYLSGK</sequence>
<organism evidence="1 2">
    <name type="scientific">Tribolium castaneum</name>
    <name type="common">Red flour beetle</name>
    <dbReference type="NCBI Taxonomy" id="7070"/>
    <lineage>
        <taxon>Eukaryota</taxon>
        <taxon>Metazoa</taxon>
        <taxon>Ecdysozoa</taxon>
        <taxon>Arthropoda</taxon>
        <taxon>Hexapoda</taxon>
        <taxon>Insecta</taxon>
        <taxon>Pterygota</taxon>
        <taxon>Neoptera</taxon>
        <taxon>Endopterygota</taxon>
        <taxon>Coleoptera</taxon>
        <taxon>Polyphaga</taxon>
        <taxon>Cucujiformia</taxon>
        <taxon>Tenebrionidae</taxon>
        <taxon>Tenebrionidae incertae sedis</taxon>
        <taxon>Tribolium</taxon>
    </lineage>
</organism>
<proteinExistence type="predicted"/>
<dbReference type="InParanoid" id="D6WZ40"/>
<gene>
    <name evidence="1" type="primary">GLEAN_11901</name>
    <name evidence="1" type="ORF">TcasGA2_TC011901</name>
</gene>
<dbReference type="EMBL" id="KQ971372">
    <property type="protein sequence ID" value="EFA09761.1"/>
    <property type="molecule type" value="Genomic_DNA"/>
</dbReference>
<keyword evidence="2" id="KW-1185">Reference proteome</keyword>
<accession>D6WZ40</accession>
<reference evidence="1 2" key="1">
    <citation type="journal article" date="2008" name="Nature">
        <title>The genome of the model beetle and pest Tribolium castaneum.</title>
        <authorList>
            <consortium name="Tribolium Genome Sequencing Consortium"/>
            <person name="Richards S."/>
            <person name="Gibbs R.A."/>
            <person name="Weinstock G.M."/>
            <person name="Brown S.J."/>
            <person name="Denell R."/>
            <person name="Beeman R.W."/>
            <person name="Gibbs R."/>
            <person name="Beeman R.W."/>
            <person name="Brown S.J."/>
            <person name="Bucher G."/>
            <person name="Friedrich M."/>
            <person name="Grimmelikhuijzen C.J."/>
            <person name="Klingler M."/>
            <person name="Lorenzen M."/>
            <person name="Richards S."/>
            <person name="Roth S."/>
            <person name="Schroder R."/>
            <person name="Tautz D."/>
            <person name="Zdobnov E.M."/>
            <person name="Muzny D."/>
            <person name="Gibbs R.A."/>
            <person name="Weinstock G.M."/>
            <person name="Attaway T."/>
            <person name="Bell S."/>
            <person name="Buhay C.J."/>
            <person name="Chandrabose M.N."/>
            <person name="Chavez D."/>
            <person name="Clerk-Blankenburg K.P."/>
            <person name="Cree A."/>
            <person name="Dao M."/>
            <person name="Davis C."/>
            <person name="Chacko J."/>
            <person name="Dinh H."/>
            <person name="Dugan-Rocha S."/>
            <person name="Fowler G."/>
            <person name="Garner T.T."/>
            <person name="Garnes J."/>
            <person name="Gnirke A."/>
            <person name="Hawes A."/>
            <person name="Hernandez J."/>
            <person name="Hines S."/>
            <person name="Holder M."/>
            <person name="Hume J."/>
            <person name="Jhangiani S.N."/>
            <person name="Joshi V."/>
            <person name="Khan Z.M."/>
            <person name="Jackson L."/>
            <person name="Kovar C."/>
            <person name="Kowis A."/>
            <person name="Lee S."/>
            <person name="Lewis L.R."/>
            <person name="Margolis J."/>
            <person name="Morgan M."/>
            <person name="Nazareth L.V."/>
            <person name="Nguyen N."/>
            <person name="Okwuonu G."/>
            <person name="Parker D."/>
            <person name="Richards S."/>
            <person name="Ruiz S.J."/>
            <person name="Santibanez J."/>
            <person name="Savard J."/>
            <person name="Scherer S.E."/>
            <person name="Schneider B."/>
            <person name="Sodergren E."/>
            <person name="Tautz D."/>
            <person name="Vattahil S."/>
            <person name="Villasana D."/>
            <person name="White C.S."/>
            <person name="Wright R."/>
            <person name="Park Y."/>
            <person name="Beeman R.W."/>
            <person name="Lord J."/>
            <person name="Oppert B."/>
            <person name="Lorenzen M."/>
            <person name="Brown S."/>
            <person name="Wang L."/>
            <person name="Savard J."/>
            <person name="Tautz D."/>
            <person name="Richards S."/>
            <person name="Weinstock G."/>
            <person name="Gibbs R.A."/>
            <person name="Liu Y."/>
            <person name="Worley K."/>
            <person name="Weinstock G."/>
            <person name="Elsik C.G."/>
            <person name="Reese J.T."/>
            <person name="Elhaik E."/>
            <person name="Landan G."/>
            <person name="Graur D."/>
            <person name="Arensburger P."/>
            <person name="Atkinson P."/>
            <person name="Beeman R.W."/>
            <person name="Beidler J."/>
            <person name="Brown S.J."/>
            <person name="Demuth J.P."/>
            <person name="Drury D.W."/>
            <person name="Du Y.Z."/>
            <person name="Fujiwara H."/>
            <person name="Lorenzen M."/>
            <person name="Maselli V."/>
            <person name="Osanai M."/>
            <person name="Park Y."/>
            <person name="Robertson H.M."/>
            <person name="Tu Z."/>
            <person name="Wang J.J."/>
            <person name="Wang S."/>
            <person name="Richards S."/>
            <person name="Song H."/>
            <person name="Zhang L."/>
            <person name="Sodergren E."/>
            <person name="Werner D."/>
            <person name="Stanke M."/>
            <person name="Morgenstern B."/>
            <person name="Solovyev V."/>
            <person name="Kosarev P."/>
            <person name="Brown G."/>
            <person name="Chen H.C."/>
            <person name="Ermolaeva O."/>
            <person name="Hlavina W."/>
            <person name="Kapustin Y."/>
            <person name="Kiryutin B."/>
            <person name="Kitts P."/>
            <person name="Maglott D."/>
            <person name="Pruitt K."/>
            <person name="Sapojnikov V."/>
            <person name="Souvorov A."/>
            <person name="Mackey A.J."/>
            <person name="Waterhouse R.M."/>
            <person name="Wyder S."/>
            <person name="Zdobnov E.M."/>
            <person name="Zdobnov E.M."/>
            <person name="Wyder S."/>
            <person name="Kriventseva E.V."/>
            <person name="Kadowaki T."/>
            <person name="Bork P."/>
            <person name="Aranda M."/>
            <person name="Bao R."/>
            <person name="Beermann A."/>
            <person name="Berns N."/>
            <person name="Bolognesi R."/>
            <person name="Bonneton F."/>
            <person name="Bopp D."/>
            <person name="Brown S.J."/>
            <person name="Bucher G."/>
            <person name="Butts T."/>
            <person name="Chaumot A."/>
            <person name="Denell R.E."/>
            <person name="Ferrier D.E."/>
            <person name="Friedrich M."/>
            <person name="Gordon C.M."/>
            <person name="Jindra M."/>
            <person name="Klingler M."/>
            <person name="Lan Q."/>
            <person name="Lattorff H.M."/>
            <person name="Laudet V."/>
            <person name="von Levetsow C."/>
            <person name="Liu Z."/>
            <person name="Lutz R."/>
            <person name="Lynch J.A."/>
            <person name="da Fonseca R.N."/>
            <person name="Posnien N."/>
            <person name="Reuter R."/>
            <person name="Roth S."/>
            <person name="Savard J."/>
            <person name="Schinko J.B."/>
            <person name="Schmitt C."/>
            <person name="Schoppmeier M."/>
            <person name="Schroder R."/>
            <person name="Shippy T.D."/>
            <person name="Simonnet F."/>
            <person name="Marques-Souza H."/>
            <person name="Tautz D."/>
            <person name="Tomoyasu Y."/>
            <person name="Trauner J."/>
            <person name="Van der Zee M."/>
            <person name="Vervoort M."/>
            <person name="Wittkopp N."/>
            <person name="Wimmer E.A."/>
            <person name="Yang X."/>
            <person name="Jones A.K."/>
            <person name="Sattelle D.B."/>
            <person name="Ebert P.R."/>
            <person name="Nelson D."/>
            <person name="Scott J.G."/>
            <person name="Beeman R.W."/>
            <person name="Muthukrishnan S."/>
            <person name="Kramer K.J."/>
            <person name="Arakane Y."/>
            <person name="Beeman R.W."/>
            <person name="Zhu Q."/>
            <person name="Hogenkamp D."/>
            <person name="Dixit R."/>
            <person name="Oppert B."/>
            <person name="Jiang H."/>
            <person name="Zou Z."/>
            <person name="Marshall J."/>
            <person name="Elpidina E."/>
            <person name="Vinokurov K."/>
            <person name="Oppert C."/>
            <person name="Zou Z."/>
            <person name="Evans J."/>
            <person name="Lu Z."/>
            <person name="Zhao P."/>
            <person name="Sumathipala N."/>
            <person name="Altincicek B."/>
            <person name="Vilcinskas A."/>
            <person name="Williams M."/>
            <person name="Hultmark D."/>
            <person name="Hetru C."/>
            <person name="Jiang H."/>
            <person name="Grimmelikhuijzen C.J."/>
            <person name="Hauser F."/>
            <person name="Cazzamali G."/>
            <person name="Williamson M."/>
            <person name="Park Y."/>
            <person name="Li B."/>
            <person name="Tanaka Y."/>
            <person name="Predel R."/>
            <person name="Neupert S."/>
            <person name="Schachtner J."/>
            <person name="Verleyen P."/>
            <person name="Raible F."/>
            <person name="Bork P."/>
            <person name="Friedrich M."/>
            <person name="Walden K.K."/>
            <person name="Robertson H.M."/>
            <person name="Angeli S."/>
            <person name="Foret S."/>
            <person name="Bucher G."/>
            <person name="Schuetz S."/>
            <person name="Maleszka R."/>
            <person name="Wimmer E.A."/>
            <person name="Beeman R.W."/>
            <person name="Lorenzen M."/>
            <person name="Tomoyasu Y."/>
            <person name="Miller S.C."/>
            <person name="Grossmann D."/>
            <person name="Bucher G."/>
        </authorList>
    </citation>
    <scope>NUCLEOTIDE SEQUENCE [LARGE SCALE GENOMIC DNA]</scope>
    <source>
        <strain evidence="1 2">Georgia GA2</strain>
    </source>
</reference>
<evidence type="ECO:0000313" key="2">
    <source>
        <dbReference type="Proteomes" id="UP000007266"/>
    </source>
</evidence>
<evidence type="ECO:0000313" key="1">
    <source>
        <dbReference type="EMBL" id="EFA09761.1"/>
    </source>
</evidence>
<name>D6WZ40_TRICA</name>
<dbReference type="Proteomes" id="UP000007266">
    <property type="component" value="Linkage group 9"/>
</dbReference>